<reference evidence="4 5" key="1">
    <citation type="submission" date="2021-03" db="EMBL/GenBank/DDBJ databases">
        <authorList>
            <person name="Lee D.-H."/>
        </authorList>
    </citation>
    <scope>NUCLEOTIDE SEQUENCE [LARGE SCALE GENOMIC DNA]</scope>
    <source>
        <strain evidence="4 5">MMS20-R2-23</strain>
    </source>
</reference>
<name>A0ABS3V5J4_9ACTN</name>
<evidence type="ECO:0000313" key="5">
    <source>
        <dbReference type="Proteomes" id="UP000671399"/>
    </source>
</evidence>
<dbReference type="SUPFAM" id="SSF52038">
    <property type="entry name" value="Barstar-related"/>
    <property type="match status" value="1"/>
</dbReference>
<dbReference type="RefSeq" id="WP_208566564.1">
    <property type="nucleotide sequence ID" value="NZ_JAGFWR010000003.1"/>
</dbReference>
<dbReference type="InterPro" id="IPR035905">
    <property type="entry name" value="Barstar-like_sf"/>
</dbReference>
<dbReference type="Proteomes" id="UP000671399">
    <property type="component" value="Unassembled WGS sequence"/>
</dbReference>
<protein>
    <submittedName>
        <fullName evidence="4">Barstar family protein</fullName>
    </submittedName>
</protein>
<evidence type="ECO:0000313" key="4">
    <source>
        <dbReference type="EMBL" id="MBO4160902.1"/>
    </source>
</evidence>
<evidence type="ECO:0000256" key="2">
    <source>
        <dbReference type="SAM" id="MobiDB-lite"/>
    </source>
</evidence>
<comment type="similarity">
    <text evidence="1">Belongs to the barstar family.</text>
</comment>
<proteinExistence type="inferred from homology"/>
<dbReference type="InterPro" id="IPR000468">
    <property type="entry name" value="Barstar"/>
</dbReference>
<feature type="domain" description="Barstar (barnase inhibitor)" evidence="3">
    <location>
        <begin position="25"/>
        <end position="103"/>
    </location>
</feature>
<dbReference type="EMBL" id="JAGFWR010000003">
    <property type="protein sequence ID" value="MBO4160902.1"/>
    <property type="molecule type" value="Genomic_DNA"/>
</dbReference>
<dbReference type="Pfam" id="PF01337">
    <property type="entry name" value="Barstar"/>
    <property type="match status" value="1"/>
</dbReference>
<sequence length="146" mass="14906">MTGQRQPGWLRVTDEPSPSGHPTPSLTVAGAAARTRPALFDALAVALDLPGHFGRNWDALADVLAERLDAGPLTLEVTDAGLLLADEPSGQLGTLLDVVGGVSAGAREPVRLVLRDTPQALPALRLRLSAVLGGCGVAVPPGGVAR</sequence>
<feature type="region of interest" description="Disordered" evidence="2">
    <location>
        <begin position="1"/>
        <end position="26"/>
    </location>
</feature>
<keyword evidence="5" id="KW-1185">Reference proteome</keyword>
<evidence type="ECO:0000256" key="1">
    <source>
        <dbReference type="ARBA" id="ARBA00006845"/>
    </source>
</evidence>
<accession>A0ABS3V5J4</accession>
<organism evidence="4 5">
    <name type="scientific">Micromonospora antibiotica</name>
    <dbReference type="NCBI Taxonomy" id="2807623"/>
    <lineage>
        <taxon>Bacteria</taxon>
        <taxon>Bacillati</taxon>
        <taxon>Actinomycetota</taxon>
        <taxon>Actinomycetes</taxon>
        <taxon>Micromonosporales</taxon>
        <taxon>Micromonosporaceae</taxon>
        <taxon>Micromonospora</taxon>
    </lineage>
</organism>
<gene>
    <name evidence="4" type="ORF">JQN83_08745</name>
</gene>
<dbReference type="Gene3D" id="3.30.370.10">
    <property type="entry name" value="Barstar-like"/>
    <property type="match status" value="1"/>
</dbReference>
<comment type="caution">
    <text evidence="4">The sequence shown here is derived from an EMBL/GenBank/DDBJ whole genome shotgun (WGS) entry which is preliminary data.</text>
</comment>
<evidence type="ECO:0000259" key="3">
    <source>
        <dbReference type="Pfam" id="PF01337"/>
    </source>
</evidence>